<feature type="domain" description="N-acetyltransferase" evidence="1">
    <location>
        <begin position="123"/>
        <end position="253"/>
    </location>
</feature>
<dbReference type="GO" id="GO:0016747">
    <property type="term" value="F:acyltransferase activity, transferring groups other than amino-acyl groups"/>
    <property type="evidence" value="ECO:0000318"/>
    <property type="project" value="GO_Central"/>
</dbReference>
<protein>
    <submittedName>
        <fullName evidence="2">Acetyltransferase, GNAT family-related protein</fullName>
    </submittedName>
</protein>
<accession>A2EWU0</accession>
<gene>
    <name evidence="2" type="ORF">TVAG_173970</name>
</gene>
<dbReference type="EMBL" id="DS113522">
    <property type="protein sequence ID" value="EAY02855.1"/>
    <property type="molecule type" value="Genomic_DNA"/>
</dbReference>
<evidence type="ECO:0000259" key="1">
    <source>
        <dbReference type="PROSITE" id="PS51186"/>
    </source>
</evidence>
<proteinExistence type="predicted"/>
<dbReference type="Gene3D" id="3.40.630.30">
    <property type="match status" value="1"/>
</dbReference>
<evidence type="ECO:0000313" key="2">
    <source>
        <dbReference type="EMBL" id="EAY02855.1"/>
    </source>
</evidence>
<reference evidence="2" key="1">
    <citation type="submission" date="2006-10" db="EMBL/GenBank/DDBJ databases">
        <authorList>
            <person name="Amadeo P."/>
            <person name="Zhao Q."/>
            <person name="Wortman J."/>
            <person name="Fraser-Liggett C."/>
            <person name="Carlton J."/>
        </authorList>
    </citation>
    <scope>NUCLEOTIDE SEQUENCE</scope>
    <source>
        <strain evidence="2">G3</strain>
    </source>
</reference>
<organism evidence="2 3">
    <name type="scientific">Trichomonas vaginalis (strain ATCC PRA-98 / G3)</name>
    <dbReference type="NCBI Taxonomy" id="412133"/>
    <lineage>
        <taxon>Eukaryota</taxon>
        <taxon>Metamonada</taxon>
        <taxon>Parabasalia</taxon>
        <taxon>Trichomonadida</taxon>
        <taxon>Trichomonadidae</taxon>
        <taxon>Trichomonas</taxon>
    </lineage>
</organism>
<dbReference type="InParanoid" id="A2EWU0"/>
<dbReference type="PROSITE" id="PS51186">
    <property type="entry name" value="GNAT"/>
    <property type="match status" value="1"/>
</dbReference>
<dbReference type="AlphaFoldDB" id="A2EWU0"/>
<dbReference type="Pfam" id="PF12746">
    <property type="entry name" value="GNAT_acetyltran"/>
    <property type="match status" value="1"/>
</dbReference>
<dbReference type="SUPFAM" id="SSF55729">
    <property type="entry name" value="Acyl-CoA N-acyltransferases (Nat)"/>
    <property type="match status" value="1"/>
</dbReference>
<dbReference type="VEuPathDB" id="TrichDB:TVAG_173970"/>
<evidence type="ECO:0000313" key="3">
    <source>
        <dbReference type="Proteomes" id="UP000001542"/>
    </source>
</evidence>
<keyword evidence="3" id="KW-1185">Reference proteome</keyword>
<dbReference type="RefSeq" id="XP_001315078.1">
    <property type="nucleotide sequence ID" value="XM_001315043.1"/>
</dbReference>
<name>A2EWU0_TRIV3</name>
<dbReference type="VEuPathDB" id="TrichDB:TVAGG3_0813370"/>
<dbReference type="InterPro" id="IPR000182">
    <property type="entry name" value="GNAT_dom"/>
</dbReference>
<reference evidence="2" key="2">
    <citation type="journal article" date="2007" name="Science">
        <title>Draft genome sequence of the sexually transmitted pathogen Trichomonas vaginalis.</title>
        <authorList>
            <person name="Carlton J.M."/>
            <person name="Hirt R.P."/>
            <person name="Silva J.C."/>
            <person name="Delcher A.L."/>
            <person name="Schatz M."/>
            <person name="Zhao Q."/>
            <person name="Wortman J.R."/>
            <person name="Bidwell S.L."/>
            <person name="Alsmark U.C.M."/>
            <person name="Besteiro S."/>
            <person name="Sicheritz-Ponten T."/>
            <person name="Noel C.J."/>
            <person name="Dacks J.B."/>
            <person name="Foster P.G."/>
            <person name="Simillion C."/>
            <person name="Van de Peer Y."/>
            <person name="Miranda-Saavedra D."/>
            <person name="Barton G.J."/>
            <person name="Westrop G.D."/>
            <person name="Mueller S."/>
            <person name="Dessi D."/>
            <person name="Fiori P.L."/>
            <person name="Ren Q."/>
            <person name="Paulsen I."/>
            <person name="Zhang H."/>
            <person name="Bastida-Corcuera F.D."/>
            <person name="Simoes-Barbosa A."/>
            <person name="Brown M.T."/>
            <person name="Hayes R.D."/>
            <person name="Mukherjee M."/>
            <person name="Okumura C.Y."/>
            <person name="Schneider R."/>
            <person name="Smith A.J."/>
            <person name="Vanacova S."/>
            <person name="Villalvazo M."/>
            <person name="Haas B.J."/>
            <person name="Pertea M."/>
            <person name="Feldblyum T.V."/>
            <person name="Utterback T.R."/>
            <person name="Shu C.L."/>
            <person name="Osoegawa K."/>
            <person name="de Jong P.J."/>
            <person name="Hrdy I."/>
            <person name="Horvathova L."/>
            <person name="Zubacova Z."/>
            <person name="Dolezal P."/>
            <person name="Malik S.B."/>
            <person name="Logsdon J.M. Jr."/>
            <person name="Henze K."/>
            <person name="Gupta A."/>
            <person name="Wang C.C."/>
            <person name="Dunne R.L."/>
            <person name="Upcroft J.A."/>
            <person name="Upcroft P."/>
            <person name="White O."/>
            <person name="Salzberg S.L."/>
            <person name="Tang P."/>
            <person name="Chiu C.-H."/>
            <person name="Lee Y.-S."/>
            <person name="Embley T.M."/>
            <person name="Coombs G.H."/>
            <person name="Mottram J.C."/>
            <person name="Tachezy J."/>
            <person name="Fraser-Liggett C.M."/>
            <person name="Johnson P.J."/>
        </authorList>
    </citation>
    <scope>NUCLEOTIDE SEQUENCE [LARGE SCALE GENOMIC DNA]</scope>
    <source>
        <strain evidence="2">G3</strain>
    </source>
</reference>
<dbReference type="KEGG" id="tva:4760695"/>
<dbReference type="Proteomes" id="UP000001542">
    <property type="component" value="Unassembled WGS sequence"/>
</dbReference>
<sequence>MIHAEEKHREIIMKYLYEQPEINAFAIGDIYNYGFDKPFQDVWIDNETNINAVLVRYYENLCICSYNHLIFKDFIQELIDSSKIESYSGETSYIQSYNFDNFQKKTHLTLAHFTKENNSYDYSLVKKLNVEHLDQIMDLMQQCFGYKVEREAIKNEFLTNTCRAYGIFDGDKLVSMAKSTAESEKIAMVVMVCTDKEYRGKSYASKCTAKLSNELLSEGKIPCLYYVDPIAAKIYMKLGYENIGLYSMIRKSE</sequence>
<dbReference type="InterPro" id="IPR016181">
    <property type="entry name" value="Acyl_CoA_acyltransferase"/>
</dbReference>
<dbReference type="InterPro" id="IPR027365">
    <property type="entry name" value="GNAT_acetyltra_YdfB-like"/>
</dbReference>